<keyword evidence="3" id="KW-1185">Reference proteome</keyword>
<evidence type="ECO:0000256" key="1">
    <source>
        <dbReference type="SAM" id="MobiDB-lite"/>
    </source>
</evidence>
<reference evidence="2 3" key="1">
    <citation type="submission" date="2021-01" db="EMBL/GenBank/DDBJ databases">
        <title>Whole genome shotgun sequence of Verrucosispora qiuiae NBRC 106684.</title>
        <authorList>
            <person name="Komaki H."/>
            <person name="Tamura T."/>
        </authorList>
    </citation>
    <scope>NUCLEOTIDE SEQUENCE [LARGE SCALE GENOMIC DNA]</scope>
    <source>
        <strain evidence="2 3">NBRC 106684</strain>
    </source>
</reference>
<accession>A0ABQ4JFS3</accession>
<feature type="region of interest" description="Disordered" evidence="1">
    <location>
        <begin position="1"/>
        <end position="71"/>
    </location>
</feature>
<proteinExistence type="predicted"/>
<name>A0ABQ4JFS3_9ACTN</name>
<protein>
    <submittedName>
        <fullName evidence="2">Uncharacterized protein</fullName>
    </submittedName>
</protein>
<sequence>MLPGRQRHDGERRVAPDGPDRIRGVRGRSGPPGAVGAGVVLAAPHQRAGGRAAPGTTATTRAGLSSGTHDE</sequence>
<dbReference type="Proteomes" id="UP000653076">
    <property type="component" value="Unassembled WGS sequence"/>
</dbReference>
<comment type="caution">
    <text evidence="2">The sequence shown here is derived from an EMBL/GenBank/DDBJ whole genome shotgun (WGS) entry which is preliminary data.</text>
</comment>
<dbReference type="EMBL" id="BOPC01000060">
    <property type="protein sequence ID" value="GIJ29061.1"/>
    <property type="molecule type" value="Genomic_DNA"/>
</dbReference>
<organism evidence="2 3">
    <name type="scientific">Micromonospora qiuiae</name>
    <dbReference type="NCBI Taxonomy" id="502268"/>
    <lineage>
        <taxon>Bacteria</taxon>
        <taxon>Bacillati</taxon>
        <taxon>Actinomycetota</taxon>
        <taxon>Actinomycetes</taxon>
        <taxon>Micromonosporales</taxon>
        <taxon>Micromonosporaceae</taxon>
        <taxon>Micromonospora</taxon>
    </lineage>
</organism>
<evidence type="ECO:0000313" key="3">
    <source>
        <dbReference type="Proteomes" id="UP000653076"/>
    </source>
</evidence>
<evidence type="ECO:0000313" key="2">
    <source>
        <dbReference type="EMBL" id="GIJ29061.1"/>
    </source>
</evidence>
<feature type="compositionally biased region" description="Low complexity" evidence="1">
    <location>
        <begin position="28"/>
        <end position="63"/>
    </location>
</feature>
<gene>
    <name evidence="2" type="ORF">Vqi01_42230</name>
</gene>
<feature type="compositionally biased region" description="Basic and acidic residues" evidence="1">
    <location>
        <begin position="1"/>
        <end position="23"/>
    </location>
</feature>